<dbReference type="AlphaFoldDB" id="A0AAD7N7E4"/>
<evidence type="ECO:0000313" key="3">
    <source>
        <dbReference type="Proteomes" id="UP001215280"/>
    </source>
</evidence>
<dbReference type="Pfam" id="PF07539">
    <property type="entry name" value="UTP20_N"/>
    <property type="match status" value="1"/>
</dbReference>
<proteinExistence type="predicted"/>
<gene>
    <name evidence="2" type="ORF">DFH07DRAFT_1035645</name>
</gene>
<sequence>MEETGDEEKNPWEEERAWRDPCAHKLPGIVTKWLSARHEASNQSCSTHKHASPSFCTHLGTALLWCRNITANCTFLSLATPAPDSSSSKPKLPCHKLTAWLTLFSKLNPKALHSTDALRDLYMSNLSHLDRALQSIALSCILTYKSPRLTPFEGTMHALLDDT</sequence>
<evidence type="ECO:0000259" key="1">
    <source>
        <dbReference type="Pfam" id="PF07539"/>
    </source>
</evidence>
<keyword evidence="3" id="KW-1185">Reference proteome</keyword>
<feature type="domain" description="U3 small nucleolar RNA-associated protein 20 N-terminal" evidence="1">
    <location>
        <begin position="95"/>
        <end position="163"/>
    </location>
</feature>
<evidence type="ECO:0000313" key="2">
    <source>
        <dbReference type="EMBL" id="KAJ7748487.1"/>
    </source>
</evidence>
<protein>
    <recommendedName>
        <fullName evidence="1">U3 small nucleolar RNA-associated protein 20 N-terminal domain-containing protein</fullName>
    </recommendedName>
</protein>
<reference evidence="2" key="1">
    <citation type="submission" date="2023-03" db="EMBL/GenBank/DDBJ databases">
        <title>Massive genome expansion in bonnet fungi (Mycena s.s.) driven by repeated elements and novel gene families across ecological guilds.</title>
        <authorList>
            <consortium name="Lawrence Berkeley National Laboratory"/>
            <person name="Harder C.B."/>
            <person name="Miyauchi S."/>
            <person name="Viragh M."/>
            <person name="Kuo A."/>
            <person name="Thoen E."/>
            <person name="Andreopoulos B."/>
            <person name="Lu D."/>
            <person name="Skrede I."/>
            <person name="Drula E."/>
            <person name="Henrissat B."/>
            <person name="Morin E."/>
            <person name="Kohler A."/>
            <person name="Barry K."/>
            <person name="LaButti K."/>
            <person name="Morin E."/>
            <person name="Salamov A."/>
            <person name="Lipzen A."/>
            <person name="Mereny Z."/>
            <person name="Hegedus B."/>
            <person name="Baldrian P."/>
            <person name="Stursova M."/>
            <person name="Weitz H."/>
            <person name="Taylor A."/>
            <person name="Grigoriev I.V."/>
            <person name="Nagy L.G."/>
            <person name="Martin F."/>
            <person name="Kauserud H."/>
        </authorList>
    </citation>
    <scope>NUCLEOTIDE SEQUENCE</scope>
    <source>
        <strain evidence="2">CBHHK188m</strain>
    </source>
</reference>
<dbReference type="Proteomes" id="UP001215280">
    <property type="component" value="Unassembled WGS sequence"/>
</dbReference>
<name>A0AAD7N7E4_9AGAR</name>
<accession>A0AAD7N7E4</accession>
<organism evidence="2 3">
    <name type="scientific">Mycena maculata</name>
    <dbReference type="NCBI Taxonomy" id="230809"/>
    <lineage>
        <taxon>Eukaryota</taxon>
        <taxon>Fungi</taxon>
        <taxon>Dikarya</taxon>
        <taxon>Basidiomycota</taxon>
        <taxon>Agaricomycotina</taxon>
        <taxon>Agaricomycetes</taxon>
        <taxon>Agaricomycetidae</taxon>
        <taxon>Agaricales</taxon>
        <taxon>Marasmiineae</taxon>
        <taxon>Mycenaceae</taxon>
        <taxon>Mycena</taxon>
    </lineage>
</organism>
<dbReference type="EMBL" id="JARJLG010000089">
    <property type="protein sequence ID" value="KAJ7748487.1"/>
    <property type="molecule type" value="Genomic_DNA"/>
</dbReference>
<comment type="caution">
    <text evidence="2">The sequence shown here is derived from an EMBL/GenBank/DDBJ whole genome shotgun (WGS) entry which is preliminary data.</text>
</comment>
<dbReference type="InterPro" id="IPR011430">
    <property type="entry name" value="UTP20_N"/>
</dbReference>